<dbReference type="GO" id="GO:0009272">
    <property type="term" value="P:fungal-type cell wall biogenesis"/>
    <property type="evidence" value="ECO:0007669"/>
    <property type="project" value="TreeGrafter"/>
</dbReference>
<evidence type="ECO:0000256" key="7">
    <source>
        <dbReference type="ARBA" id="ARBA00023136"/>
    </source>
</evidence>
<evidence type="ECO:0000256" key="5">
    <source>
        <dbReference type="ARBA" id="ARBA00022729"/>
    </source>
</evidence>
<feature type="compositionally biased region" description="Polar residues" evidence="11">
    <location>
        <begin position="350"/>
        <end position="386"/>
    </location>
</feature>
<dbReference type="OrthoDB" id="4187847at2759"/>
<evidence type="ECO:0000256" key="12">
    <source>
        <dbReference type="SAM" id="Phobius"/>
    </source>
</evidence>
<keyword evidence="8" id="KW-0325">Glycoprotein</keyword>
<dbReference type="EMBL" id="KZ825798">
    <property type="protein sequence ID" value="PYH99898.1"/>
    <property type="molecule type" value="Genomic_DNA"/>
</dbReference>
<feature type="transmembrane region" description="Helical" evidence="12">
    <location>
        <begin position="392"/>
        <end position="414"/>
    </location>
</feature>
<dbReference type="GO" id="GO:0012505">
    <property type="term" value="C:endomembrane system"/>
    <property type="evidence" value="ECO:0007669"/>
    <property type="project" value="UniProtKB-SubCell"/>
</dbReference>
<dbReference type="PANTHER" id="PTHR12145">
    <property type="entry name" value="MANNAN ENDO-1,6-ALPHA-MANNOSIDASE DCW1"/>
    <property type="match status" value="1"/>
</dbReference>
<evidence type="ECO:0000256" key="10">
    <source>
        <dbReference type="PIRNR" id="PIRNR016302"/>
    </source>
</evidence>
<protein>
    <recommendedName>
        <fullName evidence="4 10">Mannan endo-1,6-alpha-mannosidase</fullName>
        <ecNumber evidence="4 10">3.2.1.101</ecNumber>
    </recommendedName>
</protein>
<feature type="region of interest" description="Disordered" evidence="11">
    <location>
        <begin position="350"/>
        <end position="389"/>
    </location>
</feature>
<keyword evidence="5" id="KW-0732">Signal</keyword>
<accession>A0A319EGJ5</accession>
<dbReference type="InterPro" id="IPR014480">
    <property type="entry name" value="Mannan-1_6-alpha_mannosidase"/>
</dbReference>
<dbReference type="GO" id="GO:0016052">
    <property type="term" value="P:carbohydrate catabolic process"/>
    <property type="evidence" value="ECO:0007669"/>
    <property type="project" value="InterPro"/>
</dbReference>
<dbReference type="Proteomes" id="UP000247810">
    <property type="component" value="Unassembled WGS sequence"/>
</dbReference>
<evidence type="ECO:0000256" key="6">
    <source>
        <dbReference type="ARBA" id="ARBA00022801"/>
    </source>
</evidence>
<evidence type="ECO:0000256" key="9">
    <source>
        <dbReference type="ARBA" id="ARBA00023295"/>
    </source>
</evidence>
<dbReference type="Pfam" id="PF03663">
    <property type="entry name" value="Glyco_hydro_76"/>
    <property type="match status" value="1"/>
</dbReference>
<dbReference type="EC" id="3.2.1.101" evidence="4 10"/>
<dbReference type="AlphaFoldDB" id="A0A319EGJ5"/>
<dbReference type="SUPFAM" id="SSF48208">
    <property type="entry name" value="Six-hairpin glycosidases"/>
    <property type="match status" value="1"/>
</dbReference>
<evidence type="ECO:0000256" key="1">
    <source>
        <dbReference type="ARBA" id="ARBA00001452"/>
    </source>
</evidence>
<dbReference type="FunFam" id="1.50.10.20:FF:000006">
    <property type="entry name" value="Mannan endo-1,6-alpha-mannosidase"/>
    <property type="match status" value="1"/>
</dbReference>
<keyword evidence="6 10" id="KW-0378">Hydrolase</keyword>
<dbReference type="STRING" id="1448320.A0A319EGJ5"/>
<evidence type="ECO:0000256" key="11">
    <source>
        <dbReference type="SAM" id="MobiDB-lite"/>
    </source>
</evidence>
<evidence type="ECO:0000313" key="14">
    <source>
        <dbReference type="Proteomes" id="UP000247810"/>
    </source>
</evidence>
<evidence type="ECO:0000256" key="2">
    <source>
        <dbReference type="ARBA" id="ARBA00004308"/>
    </source>
</evidence>
<comment type="similarity">
    <text evidence="3 10">Belongs to the glycosyl hydrolase 76 family.</text>
</comment>
<dbReference type="InterPro" id="IPR008928">
    <property type="entry name" value="6-hairpin_glycosidase_sf"/>
</dbReference>
<evidence type="ECO:0000256" key="3">
    <source>
        <dbReference type="ARBA" id="ARBA00009699"/>
    </source>
</evidence>
<dbReference type="PIRSF" id="PIRSF016302">
    <property type="entry name" value="Man_a_manosd"/>
    <property type="match status" value="1"/>
</dbReference>
<gene>
    <name evidence="13" type="ORF">BO71DRAFT_393867</name>
</gene>
<dbReference type="PANTHER" id="PTHR12145:SF37">
    <property type="entry name" value="MANNAN ENDO-1,6-ALPHA-MANNOSIDASE"/>
    <property type="match status" value="1"/>
</dbReference>
<keyword evidence="14" id="KW-1185">Reference proteome</keyword>
<dbReference type="InterPro" id="IPR005198">
    <property type="entry name" value="Glyco_hydro_76"/>
</dbReference>
<dbReference type="GO" id="GO:0008496">
    <property type="term" value="F:mannan endo-1,6-alpha-mannosidase activity"/>
    <property type="evidence" value="ECO:0007669"/>
    <property type="project" value="UniProtKB-UniRule"/>
</dbReference>
<proteinExistence type="inferred from homology"/>
<comment type="subcellular location">
    <subcellularLocation>
        <location evidence="2">Endomembrane system</location>
    </subcellularLocation>
</comment>
<evidence type="ECO:0000256" key="8">
    <source>
        <dbReference type="ARBA" id="ARBA00023180"/>
    </source>
</evidence>
<evidence type="ECO:0000313" key="13">
    <source>
        <dbReference type="EMBL" id="PYH99898.1"/>
    </source>
</evidence>
<evidence type="ECO:0000256" key="4">
    <source>
        <dbReference type="ARBA" id="ARBA00012350"/>
    </source>
</evidence>
<organism evidence="13 14">
    <name type="scientific">Aspergillus ellipticus CBS 707.79</name>
    <dbReference type="NCBI Taxonomy" id="1448320"/>
    <lineage>
        <taxon>Eukaryota</taxon>
        <taxon>Fungi</taxon>
        <taxon>Dikarya</taxon>
        <taxon>Ascomycota</taxon>
        <taxon>Pezizomycotina</taxon>
        <taxon>Eurotiomycetes</taxon>
        <taxon>Eurotiomycetidae</taxon>
        <taxon>Eurotiales</taxon>
        <taxon>Aspergillaceae</taxon>
        <taxon>Aspergillus</taxon>
        <taxon>Aspergillus subgen. Circumdati</taxon>
    </lineage>
</organism>
<keyword evidence="7 12" id="KW-0472">Membrane</keyword>
<keyword evidence="12" id="KW-1133">Transmembrane helix</keyword>
<name>A0A319EGJ5_9EURO</name>
<dbReference type="VEuPathDB" id="FungiDB:BO71DRAFT_393867"/>
<sequence length="416" mass="45911">MMSYYHGNESGQTPGKLPDTWWEGGAMFMTLIQYWYWTGDTSYNEVTTQGMLWQKGDDNYFPANDSNYLGNDDQVFWGLAAMTAAELNYPEDDGQPSWLSLAQGVFNTQVPRWDTSSCQGGLRWQIWPYQAGYTTKNAISNGGLFQLAARLGRYTNNETYINWAEKIWDWSATTPLLNTNDWNIADTTTTEAQCKDHGDIQWTYNYGTFLSGAAYMYNQTDGADKWKKGLDGLLGSAFQRFFPQEFGGNVMSEISCEPNMMCDRNQDCFKGFLASWLTFATTIAPYTAGEILPKIQQSALAAAKQCSGGNSGTGCGRRWHQAQWDGETSLETDMSALSVFSSNMITHVNQGQRSQGPLTSNTGGTSKSDPNAGTAPKSSPNTQPAITSGDRAGASIITIIFISSWIAAMTWLVYGG</sequence>
<dbReference type="Gene3D" id="1.50.10.20">
    <property type="match status" value="1"/>
</dbReference>
<reference evidence="13 14" key="1">
    <citation type="submission" date="2018-02" db="EMBL/GenBank/DDBJ databases">
        <title>The genomes of Aspergillus section Nigri reveals drivers in fungal speciation.</title>
        <authorList>
            <consortium name="DOE Joint Genome Institute"/>
            <person name="Vesth T.C."/>
            <person name="Nybo J."/>
            <person name="Theobald S."/>
            <person name="Brandl J."/>
            <person name="Frisvad J.C."/>
            <person name="Nielsen K.F."/>
            <person name="Lyhne E.K."/>
            <person name="Kogle M.E."/>
            <person name="Kuo A."/>
            <person name="Riley R."/>
            <person name="Clum A."/>
            <person name="Nolan M."/>
            <person name="Lipzen A."/>
            <person name="Salamov A."/>
            <person name="Henrissat B."/>
            <person name="Wiebenga A."/>
            <person name="De vries R.P."/>
            <person name="Grigoriev I.V."/>
            <person name="Mortensen U.H."/>
            <person name="Andersen M.R."/>
            <person name="Baker S.E."/>
        </authorList>
    </citation>
    <scope>NUCLEOTIDE SEQUENCE [LARGE SCALE GENOMIC DNA]</scope>
    <source>
        <strain evidence="13 14">CBS 707.79</strain>
    </source>
</reference>
<keyword evidence="12" id="KW-0812">Transmembrane</keyword>
<comment type="catalytic activity">
    <reaction evidence="1 10">
        <text>Random hydrolysis of (1-&gt;6)-alpha-D-mannosidic linkages in unbranched (1-&gt;6)-mannans.</text>
        <dbReference type="EC" id="3.2.1.101"/>
    </reaction>
</comment>
<keyword evidence="9 10" id="KW-0326">Glycosidase</keyword>